<dbReference type="InterPro" id="IPR001245">
    <property type="entry name" value="Ser-Thr/Tyr_kinase_cat_dom"/>
</dbReference>
<keyword evidence="7 9" id="KW-0067">ATP-binding</keyword>
<dbReference type="GO" id="GO:0043235">
    <property type="term" value="C:receptor complex"/>
    <property type="evidence" value="ECO:0007669"/>
    <property type="project" value="TreeGrafter"/>
</dbReference>
<keyword evidence="6" id="KW-0418">Kinase</keyword>
<dbReference type="PANTHER" id="PTHR24416">
    <property type="entry name" value="TYROSINE-PROTEIN KINASE RECEPTOR"/>
    <property type="match status" value="1"/>
</dbReference>
<comment type="subcellular location">
    <subcellularLocation>
        <location evidence="1">Membrane</location>
        <topology evidence="1">Single-pass membrane protein</topology>
    </subcellularLocation>
</comment>
<dbReference type="InterPro" id="IPR000719">
    <property type="entry name" value="Prot_kinase_dom"/>
</dbReference>
<dbReference type="PROSITE" id="PS00107">
    <property type="entry name" value="PROTEIN_KINASE_ATP"/>
    <property type="match status" value="1"/>
</dbReference>
<dbReference type="AlphaFoldDB" id="A0A016TVX0"/>
<name>A0A016TVX0_9BILA</name>
<feature type="region of interest" description="Disordered" evidence="10">
    <location>
        <begin position="1"/>
        <end position="20"/>
    </location>
</feature>
<evidence type="ECO:0000256" key="2">
    <source>
        <dbReference type="ARBA" id="ARBA00011902"/>
    </source>
</evidence>
<dbReference type="GO" id="GO:0007169">
    <property type="term" value="P:cell surface receptor protein tyrosine kinase signaling pathway"/>
    <property type="evidence" value="ECO:0007669"/>
    <property type="project" value="TreeGrafter"/>
</dbReference>
<gene>
    <name evidence="12" type="primary">Acey_s0075.g929</name>
    <name evidence="12" type="ORF">Y032_0075g929</name>
</gene>
<dbReference type="Gene3D" id="3.30.200.20">
    <property type="entry name" value="Phosphorylase Kinase, domain 1"/>
    <property type="match status" value="1"/>
</dbReference>
<dbReference type="EC" id="2.7.10.1" evidence="2"/>
<dbReference type="OrthoDB" id="5828236at2759"/>
<evidence type="ECO:0000256" key="4">
    <source>
        <dbReference type="ARBA" id="ARBA00022679"/>
    </source>
</evidence>
<dbReference type="PANTHER" id="PTHR24416:SF527">
    <property type="entry name" value="PROTO-ONCOGENE TYROSINE-PROTEIN KINASE ROS"/>
    <property type="match status" value="1"/>
</dbReference>
<dbReference type="GO" id="GO:0032006">
    <property type="term" value="P:regulation of TOR signaling"/>
    <property type="evidence" value="ECO:0007669"/>
    <property type="project" value="TreeGrafter"/>
</dbReference>
<evidence type="ECO:0000256" key="6">
    <source>
        <dbReference type="ARBA" id="ARBA00022777"/>
    </source>
</evidence>
<dbReference type="Pfam" id="PF07714">
    <property type="entry name" value="PK_Tyr_Ser-Thr"/>
    <property type="match status" value="1"/>
</dbReference>
<evidence type="ECO:0000313" key="13">
    <source>
        <dbReference type="Proteomes" id="UP000024635"/>
    </source>
</evidence>
<keyword evidence="4" id="KW-0808">Transferase</keyword>
<dbReference type="GO" id="GO:0004714">
    <property type="term" value="F:transmembrane receptor protein tyrosine kinase activity"/>
    <property type="evidence" value="ECO:0007669"/>
    <property type="project" value="UniProtKB-EC"/>
</dbReference>
<dbReference type="InterPro" id="IPR020635">
    <property type="entry name" value="Tyr_kinase_cat_dom"/>
</dbReference>
<evidence type="ECO:0000256" key="3">
    <source>
        <dbReference type="ARBA" id="ARBA00022553"/>
    </source>
</evidence>
<evidence type="ECO:0000256" key="8">
    <source>
        <dbReference type="ARBA" id="ARBA00023137"/>
    </source>
</evidence>
<dbReference type="EMBL" id="JARK01001411">
    <property type="protein sequence ID" value="EYC06503.1"/>
    <property type="molecule type" value="Genomic_DNA"/>
</dbReference>
<dbReference type="InterPro" id="IPR017441">
    <property type="entry name" value="Protein_kinase_ATP_BS"/>
</dbReference>
<dbReference type="GO" id="GO:0005886">
    <property type="term" value="C:plasma membrane"/>
    <property type="evidence" value="ECO:0007669"/>
    <property type="project" value="TreeGrafter"/>
</dbReference>
<dbReference type="Proteomes" id="UP000024635">
    <property type="component" value="Unassembled WGS sequence"/>
</dbReference>
<evidence type="ECO:0000313" key="12">
    <source>
        <dbReference type="EMBL" id="EYC06503.1"/>
    </source>
</evidence>
<dbReference type="PRINTS" id="PR00109">
    <property type="entry name" value="TYRKINASE"/>
</dbReference>
<feature type="domain" description="Protein kinase" evidence="11">
    <location>
        <begin position="63"/>
        <end position="237"/>
    </location>
</feature>
<evidence type="ECO:0000256" key="7">
    <source>
        <dbReference type="ARBA" id="ARBA00022840"/>
    </source>
</evidence>
<dbReference type="InterPro" id="IPR050122">
    <property type="entry name" value="RTK"/>
</dbReference>
<evidence type="ECO:0000256" key="1">
    <source>
        <dbReference type="ARBA" id="ARBA00004167"/>
    </source>
</evidence>
<dbReference type="Gene3D" id="1.10.510.10">
    <property type="entry name" value="Transferase(Phosphotransferase) domain 1"/>
    <property type="match status" value="1"/>
</dbReference>
<keyword evidence="13" id="KW-1185">Reference proteome</keyword>
<keyword evidence="5 9" id="KW-0547">Nucleotide-binding</keyword>
<evidence type="ECO:0000256" key="10">
    <source>
        <dbReference type="SAM" id="MobiDB-lite"/>
    </source>
</evidence>
<evidence type="ECO:0000256" key="5">
    <source>
        <dbReference type="ARBA" id="ARBA00022741"/>
    </source>
</evidence>
<proteinExistence type="predicted"/>
<keyword evidence="3" id="KW-0597">Phosphoprotein</keyword>
<accession>A0A016TVX0</accession>
<comment type="caution">
    <text evidence="12">The sequence shown here is derived from an EMBL/GenBank/DDBJ whole genome shotgun (WGS) entry which is preliminary data.</text>
</comment>
<dbReference type="InterPro" id="IPR011009">
    <property type="entry name" value="Kinase-like_dom_sf"/>
</dbReference>
<evidence type="ECO:0000259" key="11">
    <source>
        <dbReference type="PROSITE" id="PS50011"/>
    </source>
</evidence>
<protein>
    <recommendedName>
        <fullName evidence="2">receptor protein-tyrosine kinase</fullName>
        <ecNumber evidence="2">2.7.10.1</ecNumber>
    </recommendedName>
</protein>
<keyword evidence="8" id="KW-0829">Tyrosine-protein kinase</keyword>
<dbReference type="GO" id="GO:0005524">
    <property type="term" value="F:ATP binding"/>
    <property type="evidence" value="ECO:0007669"/>
    <property type="project" value="UniProtKB-UniRule"/>
</dbReference>
<organism evidence="12 13">
    <name type="scientific">Ancylostoma ceylanicum</name>
    <dbReference type="NCBI Taxonomy" id="53326"/>
    <lineage>
        <taxon>Eukaryota</taxon>
        <taxon>Metazoa</taxon>
        <taxon>Ecdysozoa</taxon>
        <taxon>Nematoda</taxon>
        <taxon>Chromadorea</taxon>
        <taxon>Rhabditida</taxon>
        <taxon>Rhabditina</taxon>
        <taxon>Rhabditomorpha</taxon>
        <taxon>Strongyloidea</taxon>
        <taxon>Ancylostomatidae</taxon>
        <taxon>Ancylostomatinae</taxon>
        <taxon>Ancylostoma</taxon>
    </lineage>
</organism>
<reference evidence="13" key="1">
    <citation type="journal article" date="2015" name="Nat. Genet.">
        <title>The genome and transcriptome of the zoonotic hookworm Ancylostoma ceylanicum identify infection-specific gene families.</title>
        <authorList>
            <person name="Schwarz E.M."/>
            <person name="Hu Y."/>
            <person name="Antoshechkin I."/>
            <person name="Miller M.M."/>
            <person name="Sternberg P.W."/>
            <person name="Aroian R.V."/>
        </authorList>
    </citation>
    <scope>NUCLEOTIDE SEQUENCE</scope>
    <source>
        <strain evidence="13">HY135</strain>
    </source>
</reference>
<dbReference type="SUPFAM" id="SSF56112">
    <property type="entry name" value="Protein kinase-like (PK-like)"/>
    <property type="match status" value="1"/>
</dbReference>
<feature type="binding site" evidence="9">
    <location>
        <position position="97"/>
    </location>
    <ligand>
        <name>ATP</name>
        <dbReference type="ChEBI" id="CHEBI:30616"/>
    </ligand>
</feature>
<dbReference type="PROSITE" id="PS50011">
    <property type="entry name" value="PROTEIN_KINASE_DOM"/>
    <property type="match status" value="1"/>
</dbReference>
<dbReference type="SMART" id="SM00219">
    <property type="entry name" value="TyrKc"/>
    <property type="match status" value="1"/>
</dbReference>
<sequence>MVGSDTNVRARTRAERLKKQRTQDKNCITLEKIACLNHVPTQPMPQEILNEIKNLPHVRSEFVRLERKLGTGSFGEVWEGVATRLPMREVETRVAVKTLRQECAEAEKIKFMKEAILMNNFDHPNIVKLLGVCLEGHKDYIILELMEGGDLLNFLRASSPTDSFPSQLSLRDILSMLIDVGRGGAYLESNRHVHRDLAARNCLISSRAPHPHRVTKIGALRFPPDQNETSFSEGELP</sequence>
<dbReference type="STRING" id="53326.A0A016TVX0"/>
<evidence type="ECO:0000256" key="9">
    <source>
        <dbReference type="PROSITE-ProRule" id="PRU10141"/>
    </source>
</evidence>